<dbReference type="PATRIC" id="fig|1267766.3.peg.3153"/>
<dbReference type="InterPro" id="IPR001647">
    <property type="entry name" value="HTH_TetR"/>
</dbReference>
<protein>
    <submittedName>
        <fullName evidence="4">HTH-type transcriptional regulator TtgR</fullName>
    </submittedName>
</protein>
<gene>
    <name evidence="4" type="primary">ttgR</name>
    <name evidence="4" type="ORF">WYH_03110</name>
</gene>
<dbReference type="RefSeq" id="WP_046904524.1">
    <property type="nucleotide sequence ID" value="NZ_CP011452.2"/>
</dbReference>
<keyword evidence="3" id="KW-0804">Transcription</keyword>
<dbReference type="Gene3D" id="1.10.357.10">
    <property type="entry name" value="Tetracycline Repressor, domain 2"/>
    <property type="match status" value="1"/>
</dbReference>
<keyword evidence="5" id="KW-1185">Reference proteome</keyword>
<dbReference type="Proteomes" id="UP000034392">
    <property type="component" value="Chromosome"/>
</dbReference>
<evidence type="ECO:0000313" key="5">
    <source>
        <dbReference type="Proteomes" id="UP000034392"/>
    </source>
</evidence>
<dbReference type="STRING" id="1267766.WYH_03110"/>
<dbReference type="GO" id="GO:0003700">
    <property type="term" value="F:DNA-binding transcription factor activity"/>
    <property type="evidence" value="ECO:0007669"/>
    <property type="project" value="TreeGrafter"/>
</dbReference>
<dbReference type="GO" id="GO:0000976">
    <property type="term" value="F:transcription cis-regulatory region binding"/>
    <property type="evidence" value="ECO:0007669"/>
    <property type="project" value="TreeGrafter"/>
</dbReference>
<accession>A0A0F7KWT4</accession>
<evidence type="ECO:0000256" key="1">
    <source>
        <dbReference type="ARBA" id="ARBA00023015"/>
    </source>
</evidence>
<dbReference type="AlphaFoldDB" id="A0A0F7KWT4"/>
<dbReference type="Pfam" id="PF21306">
    <property type="entry name" value="TetR_C_40"/>
    <property type="match status" value="1"/>
</dbReference>
<dbReference type="PRINTS" id="PR00455">
    <property type="entry name" value="HTHTETR"/>
</dbReference>
<reference evidence="4" key="1">
    <citation type="submission" date="2015-05" db="EMBL/GenBank/DDBJ databases">
        <title>The complete genome of Altererythrobacter atlanticus strain 26DY36.</title>
        <authorList>
            <person name="Wu Y.-H."/>
            <person name="Cheng H."/>
            <person name="Wu X.-W."/>
        </authorList>
    </citation>
    <scope>NUCLEOTIDE SEQUENCE [LARGE SCALE GENOMIC DNA]</scope>
    <source>
        <strain evidence="4">26DY36</strain>
    </source>
</reference>
<dbReference type="Pfam" id="PF00440">
    <property type="entry name" value="TetR_N"/>
    <property type="match status" value="1"/>
</dbReference>
<dbReference type="OrthoDB" id="9811084at2"/>
<proteinExistence type="predicted"/>
<dbReference type="InterPro" id="IPR049513">
    <property type="entry name" value="TetR_C_40"/>
</dbReference>
<evidence type="ECO:0000256" key="2">
    <source>
        <dbReference type="ARBA" id="ARBA00023125"/>
    </source>
</evidence>
<dbReference type="PROSITE" id="PS50977">
    <property type="entry name" value="HTH_TETR_2"/>
    <property type="match status" value="1"/>
</dbReference>
<name>A0A0F7KWT4_9SPHN</name>
<dbReference type="InterPro" id="IPR009057">
    <property type="entry name" value="Homeodomain-like_sf"/>
</dbReference>
<sequence>MARSPVDLERRAEIGRERRAKTRAKIIAAAFELFGHENGLFSRVEDIADRAGVTRPTFYNHFKGMEELREALSDELTHDFLAAVTQTVSQMADPRQRAASAIRYYLRRAREDRPWAWSILNMSANGVIMGSETYRQAEQTVIEGMEAGMLPIPSSAIGRDIILGSTLAAIGTLLRDDPPSEYCETVAGYILLGLGVPFDDARRLASVPLPPLPGKP</sequence>
<dbReference type="EMBL" id="CP011452">
    <property type="protein sequence ID" value="AKH44129.1"/>
    <property type="molecule type" value="Genomic_DNA"/>
</dbReference>
<dbReference type="PANTHER" id="PTHR30055:SF234">
    <property type="entry name" value="HTH-TYPE TRANSCRIPTIONAL REGULATOR BETI"/>
    <property type="match status" value="1"/>
</dbReference>
<dbReference type="InterPro" id="IPR050109">
    <property type="entry name" value="HTH-type_TetR-like_transc_reg"/>
</dbReference>
<organism evidence="4 5">
    <name type="scientific">Croceibacterium atlanticum</name>
    <dbReference type="NCBI Taxonomy" id="1267766"/>
    <lineage>
        <taxon>Bacteria</taxon>
        <taxon>Pseudomonadati</taxon>
        <taxon>Pseudomonadota</taxon>
        <taxon>Alphaproteobacteria</taxon>
        <taxon>Sphingomonadales</taxon>
        <taxon>Erythrobacteraceae</taxon>
        <taxon>Croceibacterium</taxon>
    </lineage>
</organism>
<evidence type="ECO:0000313" key="4">
    <source>
        <dbReference type="EMBL" id="AKH44129.1"/>
    </source>
</evidence>
<dbReference type="KEGG" id="aay:WYH_03110"/>
<keyword evidence="1" id="KW-0805">Transcription regulation</keyword>
<evidence type="ECO:0000256" key="3">
    <source>
        <dbReference type="ARBA" id="ARBA00023163"/>
    </source>
</evidence>
<keyword evidence="2" id="KW-0238">DNA-binding</keyword>
<dbReference type="PANTHER" id="PTHR30055">
    <property type="entry name" value="HTH-TYPE TRANSCRIPTIONAL REGULATOR RUTR"/>
    <property type="match status" value="1"/>
</dbReference>
<dbReference type="SUPFAM" id="SSF46689">
    <property type="entry name" value="Homeodomain-like"/>
    <property type="match status" value="1"/>
</dbReference>